<evidence type="ECO:0000259" key="10">
    <source>
        <dbReference type="PROSITE" id="PS50109"/>
    </source>
</evidence>
<name>A0A9J7BV49_9BACT</name>
<organism evidence="11 12">
    <name type="scientific">Occallatibacter riparius</name>
    <dbReference type="NCBI Taxonomy" id="1002689"/>
    <lineage>
        <taxon>Bacteria</taxon>
        <taxon>Pseudomonadati</taxon>
        <taxon>Acidobacteriota</taxon>
        <taxon>Terriglobia</taxon>
        <taxon>Terriglobales</taxon>
        <taxon>Acidobacteriaceae</taxon>
        <taxon>Occallatibacter</taxon>
    </lineage>
</organism>
<evidence type="ECO:0000313" key="11">
    <source>
        <dbReference type="EMBL" id="UWZ85650.1"/>
    </source>
</evidence>
<dbReference type="Gene3D" id="3.30.565.10">
    <property type="entry name" value="Histidine kinase-like ATPase, C-terminal domain"/>
    <property type="match status" value="1"/>
</dbReference>
<keyword evidence="6" id="KW-0418">Kinase</keyword>
<evidence type="ECO:0000256" key="1">
    <source>
        <dbReference type="ARBA" id="ARBA00000085"/>
    </source>
</evidence>
<proteinExistence type="predicted"/>
<dbReference type="RefSeq" id="WP_260795235.1">
    <property type="nucleotide sequence ID" value="NZ_CP093313.1"/>
</dbReference>
<dbReference type="EMBL" id="CP093313">
    <property type="protein sequence ID" value="UWZ85650.1"/>
    <property type="molecule type" value="Genomic_DNA"/>
</dbReference>
<feature type="transmembrane region" description="Helical" evidence="9">
    <location>
        <begin position="117"/>
        <end position="138"/>
    </location>
</feature>
<keyword evidence="4" id="KW-0808">Transferase</keyword>
<dbReference type="InterPro" id="IPR003594">
    <property type="entry name" value="HATPase_dom"/>
</dbReference>
<keyword evidence="9" id="KW-1133">Transmembrane helix</keyword>
<feature type="transmembrane region" description="Helical" evidence="9">
    <location>
        <begin position="172"/>
        <end position="193"/>
    </location>
</feature>
<keyword evidence="8" id="KW-0902">Two-component regulatory system</keyword>
<evidence type="ECO:0000256" key="5">
    <source>
        <dbReference type="ARBA" id="ARBA00022741"/>
    </source>
</evidence>
<dbReference type="CDD" id="cd00082">
    <property type="entry name" value="HisKA"/>
    <property type="match status" value="1"/>
</dbReference>
<reference evidence="11" key="1">
    <citation type="submission" date="2021-04" db="EMBL/GenBank/DDBJ databases">
        <title>Phylogenetic analysis of Acidobacteriaceae.</title>
        <authorList>
            <person name="Qiu L."/>
            <person name="Zhang Q."/>
        </authorList>
    </citation>
    <scope>NUCLEOTIDE SEQUENCE</scope>
    <source>
        <strain evidence="11">DSM 25168</strain>
    </source>
</reference>
<dbReference type="GO" id="GO:0005524">
    <property type="term" value="F:ATP binding"/>
    <property type="evidence" value="ECO:0007669"/>
    <property type="project" value="UniProtKB-KW"/>
</dbReference>
<dbReference type="PROSITE" id="PS50109">
    <property type="entry name" value="HIS_KIN"/>
    <property type="match status" value="1"/>
</dbReference>
<dbReference type="GO" id="GO:0000155">
    <property type="term" value="F:phosphorelay sensor kinase activity"/>
    <property type="evidence" value="ECO:0007669"/>
    <property type="project" value="InterPro"/>
</dbReference>
<feature type="transmembrane region" description="Helical" evidence="9">
    <location>
        <begin position="27"/>
        <end position="46"/>
    </location>
</feature>
<keyword evidence="3" id="KW-0597">Phosphoprotein</keyword>
<protein>
    <recommendedName>
        <fullName evidence="2">histidine kinase</fullName>
        <ecNumber evidence="2">2.7.13.3</ecNumber>
    </recommendedName>
</protein>
<dbReference type="Gene3D" id="1.10.287.130">
    <property type="match status" value="1"/>
</dbReference>
<dbReference type="Proteomes" id="UP001059380">
    <property type="component" value="Chromosome"/>
</dbReference>
<feature type="transmembrane region" description="Helical" evidence="9">
    <location>
        <begin position="58"/>
        <end position="78"/>
    </location>
</feature>
<dbReference type="InterPro" id="IPR003661">
    <property type="entry name" value="HisK_dim/P_dom"/>
</dbReference>
<comment type="catalytic activity">
    <reaction evidence="1">
        <text>ATP + protein L-histidine = ADP + protein N-phospho-L-histidine.</text>
        <dbReference type="EC" id="2.7.13.3"/>
    </reaction>
</comment>
<dbReference type="KEGG" id="orp:MOP44_06820"/>
<keyword evidence="9" id="KW-0472">Membrane</keyword>
<keyword evidence="7" id="KW-0067">ATP-binding</keyword>
<sequence length="663" mass="72794">MPALIMTALLLPAFGHLYWRTRDTRNLLWFLAFFFVLLRMALLYPGSVWEMWDSRQPWMAAWAQACAMLASGLFLGSLSPLSFRLGKVRILYAVPFILPLIVYALLGYGVYHQATPHGIAFWTFPALAVISVVVGLFWGNAKGSLPPMVGIGMCAVFGAAAVWLYFKQGVFWPLVLAESGNHIMTALLVVSVFRRLSPGVAISVLGFTVWSFPFLLMFPLSQMPLLALWLMRAIVMAKVAAALGLILLALETELATNQAAGERERRARREMEAYSSLMLSRQRVEDFDRQASQICATVVENSRFSQAALLLLHPVGMYRVMGSAGMDSATERALGSLALRIPVAEFLTFPKPVADGVTVHLDLSQWLTPGDDLTRLHFTSTMATPMQGRTATEGALLLAGMRRPEEPLRQDDLAPIEILAARLQSVRSQTRMLEKLIDSERFAGLGQLAGNVTTQLNNPLTVILGYASLLDESSQLEAHEHKAVESILAAARTMRSTLESLHRVARGPSAQLAKVSVSEMLVDMERLHRSEFLQRSIEFRLNVDPELPQVQAHAQQLRQAVLHCLQFAMDAVEHVEEASDRTVTLEAKKEGNRVEITISHSGPAFEHPDRAFDPFVPPQAGSGEAAGLGLSLCATILQDNNGRASAANLVPRGAAILLELQAA</sequence>
<dbReference type="Pfam" id="PF00512">
    <property type="entry name" value="HisKA"/>
    <property type="match status" value="1"/>
</dbReference>
<accession>A0A9J7BV49</accession>
<dbReference type="SUPFAM" id="SSF55874">
    <property type="entry name" value="ATPase domain of HSP90 chaperone/DNA topoisomerase II/histidine kinase"/>
    <property type="match status" value="1"/>
</dbReference>
<evidence type="ECO:0000256" key="6">
    <source>
        <dbReference type="ARBA" id="ARBA00022777"/>
    </source>
</evidence>
<dbReference type="InterPro" id="IPR036097">
    <property type="entry name" value="HisK_dim/P_sf"/>
</dbReference>
<evidence type="ECO:0000313" key="12">
    <source>
        <dbReference type="Proteomes" id="UP001059380"/>
    </source>
</evidence>
<feature type="transmembrane region" description="Helical" evidence="9">
    <location>
        <begin position="145"/>
        <end position="166"/>
    </location>
</feature>
<feature type="transmembrane region" description="Helical" evidence="9">
    <location>
        <begin position="226"/>
        <end position="250"/>
    </location>
</feature>
<gene>
    <name evidence="11" type="ORF">MOP44_06820</name>
</gene>
<dbReference type="SMART" id="SM00388">
    <property type="entry name" value="HisKA"/>
    <property type="match status" value="1"/>
</dbReference>
<dbReference type="PANTHER" id="PTHR43065:SF10">
    <property type="entry name" value="PEROXIDE STRESS-ACTIVATED HISTIDINE KINASE MAK3"/>
    <property type="match status" value="1"/>
</dbReference>
<dbReference type="InterPro" id="IPR005467">
    <property type="entry name" value="His_kinase_dom"/>
</dbReference>
<evidence type="ECO:0000256" key="8">
    <source>
        <dbReference type="ARBA" id="ARBA00023012"/>
    </source>
</evidence>
<dbReference type="SUPFAM" id="SSF47384">
    <property type="entry name" value="Homodimeric domain of signal transducing histidine kinase"/>
    <property type="match status" value="1"/>
</dbReference>
<evidence type="ECO:0000256" key="7">
    <source>
        <dbReference type="ARBA" id="ARBA00022840"/>
    </source>
</evidence>
<dbReference type="EC" id="2.7.13.3" evidence="2"/>
<evidence type="ECO:0000256" key="3">
    <source>
        <dbReference type="ARBA" id="ARBA00022553"/>
    </source>
</evidence>
<dbReference type="PANTHER" id="PTHR43065">
    <property type="entry name" value="SENSOR HISTIDINE KINASE"/>
    <property type="match status" value="1"/>
</dbReference>
<evidence type="ECO:0000256" key="2">
    <source>
        <dbReference type="ARBA" id="ARBA00012438"/>
    </source>
</evidence>
<keyword evidence="12" id="KW-1185">Reference proteome</keyword>
<feature type="transmembrane region" description="Helical" evidence="9">
    <location>
        <begin position="90"/>
        <end position="111"/>
    </location>
</feature>
<keyword evidence="5" id="KW-0547">Nucleotide-binding</keyword>
<feature type="domain" description="Histidine kinase" evidence="10">
    <location>
        <begin position="451"/>
        <end position="663"/>
    </location>
</feature>
<feature type="transmembrane region" description="Helical" evidence="9">
    <location>
        <begin position="200"/>
        <end position="220"/>
    </location>
</feature>
<evidence type="ECO:0000256" key="4">
    <source>
        <dbReference type="ARBA" id="ARBA00022679"/>
    </source>
</evidence>
<dbReference type="InterPro" id="IPR036890">
    <property type="entry name" value="HATPase_C_sf"/>
</dbReference>
<keyword evidence="9" id="KW-0812">Transmembrane</keyword>
<evidence type="ECO:0000256" key="9">
    <source>
        <dbReference type="SAM" id="Phobius"/>
    </source>
</evidence>
<dbReference type="Pfam" id="PF02518">
    <property type="entry name" value="HATPase_c"/>
    <property type="match status" value="1"/>
</dbReference>
<dbReference type="AlphaFoldDB" id="A0A9J7BV49"/>